<organism evidence="1 2">
    <name type="scientific">Paenibacillus mesotrionivorans</name>
    <dbReference type="NCBI Taxonomy" id="3160968"/>
    <lineage>
        <taxon>Bacteria</taxon>
        <taxon>Bacillati</taxon>
        <taxon>Bacillota</taxon>
        <taxon>Bacilli</taxon>
        <taxon>Bacillales</taxon>
        <taxon>Paenibacillaceae</taxon>
        <taxon>Paenibacillus</taxon>
    </lineage>
</organism>
<gene>
    <name evidence="1" type="ORF">ACI1P1_17450</name>
</gene>
<proteinExistence type="predicted"/>
<accession>A0ACC7P6X1</accession>
<evidence type="ECO:0000313" key="2">
    <source>
        <dbReference type="Proteomes" id="UP001631969"/>
    </source>
</evidence>
<reference evidence="1" key="1">
    <citation type="submission" date="2024-12" db="EMBL/GenBank/DDBJ databases">
        <authorList>
            <person name="Wu N."/>
        </authorList>
    </citation>
    <scope>NUCLEOTIDE SEQUENCE</scope>
    <source>
        <strain evidence="1">P15</strain>
    </source>
</reference>
<sequence>MKKKLLVTFGGTLLLLVGMAAGALASTQLQEIRAYLNGELKVRFNGEIAVLKDADGNQVLPITYEGTTYLPVRGIANLLEIPVKYDEQAKEVLLGELAEGVPVNREDFNNTLYSKDPAHTQFGGKDYSEVLYSAPDSNIKYTALSPAGKYTKLVLQFAATVQDVESLEITDIDKNALLKEVKGITPSSGLQTIEVTITGVKNISIQVKQPTDGGFIIPLTTSYYQ</sequence>
<evidence type="ECO:0000313" key="1">
    <source>
        <dbReference type="EMBL" id="MFM9330087.1"/>
    </source>
</evidence>
<dbReference type="Proteomes" id="UP001631969">
    <property type="component" value="Unassembled WGS sequence"/>
</dbReference>
<protein>
    <submittedName>
        <fullName evidence="1">Uncharacterized protein</fullName>
    </submittedName>
</protein>
<keyword evidence="2" id="KW-1185">Reference proteome</keyword>
<dbReference type="EMBL" id="JBJURJ010000011">
    <property type="protein sequence ID" value="MFM9330087.1"/>
    <property type="molecule type" value="Genomic_DNA"/>
</dbReference>
<comment type="caution">
    <text evidence="1">The sequence shown here is derived from an EMBL/GenBank/DDBJ whole genome shotgun (WGS) entry which is preliminary data.</text>
</comment>
<name>A0ACC7P6X1_9BACL</name>